<evidence type="ECO:0000256" key="2">
    <source>
        <dbReference type="SAM" id="Phobius"/>
    </source>
</evidence>
<keyword evidence="7" id="KW-1185">Reference proteome</keyword>
<evidence type="ECO:0000313" key="6">
    <source>
        <dbReference type="EMBL" id="CAL6107968.1"/>
    </source>
</evidence>
<gene>
    <name evidence="3" type="ORF">HINF_LOCUS13671</name>
    <name evidence="5" type="ORF">HINF_LOCUS32821</name>
    <name evidence="4" type="ORF">HINF_LOCUS50264</name>
    <name evidence="6" type="ORF">HINF_LOCUS74742</name>
</gene>
<dbReference type="EMBL" id="CAXDID020000643">
    <property type="protein sequence ID" value="CAL6107968.1"/>
    <property type="molecule type" value="Genomic_DNA"/>
</dbReference>
<comment type="caution">
    <text evidence="3">The sequence shown here is derived from an EMBL/GenBank/DDBJ whole genome shotgun (WGS) entry which is preliminary data.</text>
</comment>
<protein>
    <submittedName>
        <fullName evidence="5">Hypothetical_protein</fullName>
    </submittedName>
</protein>
<sequence>MTMTEMSQQVQRSLEYLKKNTVLAEQVVESFQALVQAGKQIPSYLILSFTSQVRQLQFEREKLSETFFKLKQMNIPADQLQIIGNNVKSFERRIQLIESRAPTAQRDYVPTSTDDPTLNQKSLQQIMSQINELQEQKQEQIDLLAQNAKLLNNAASTFKTTLLNSNEKLDGYIDDAQQTKKAVESANENTAKLVKEIKRDWFCWWLLGDVVCVGLFVMLLIFCIWGCPPKF</sequence>
<accession>A0AA86NUV1</accession>
<proteinExistence type="predicted"/>
<dbReference type="EMBL" id="CAXDID020000113">
    <property type="protein sequence ID" value="CAL6029944.1"/>
    <property type="molecule type" value="Genomic_DNA"/>
</dbReference>
<keyword evidence="2" id="KW-0812">Transmembrane</keyword>
<keyword evidence="1" id="KW-0175">Coiled coil</keyword>
<feature type="coiled-coil region" evidence="1">
    <location>
        <begin position="119"/>
        <end position="196"/>
    </location>
</feature>
<dbReference type="Proteomes" id="UP001642409">
    <property type="component" value="Unassembled WGS sequence"/>
</dbReference>
<evidence type="ECO:0000313" key="3">
    <source>
        <dbReference type="EMBL" id="CAI9926026.1"/>
    </source>
</evidence>
<dbReference type="Gene3D" id="1.20.5.110">
    <property type="match status" value="1"/>
</dbReference>
<feature type="transmembrane region" description="Helical" evidence="2">
    <location>
        <begin position="202"/>
        <end position="227"/>
    </location>
</feature>
<evidence type="ECO:0000313" key="4">
    <source>
        <dbReference type="EMBL" id="CAI9962619.1"/>
    </source>
</evidence>
<dbReference type="EMBL" id="CATOUU010000355">
    <property type="protein sequence ID" value="CAI9926026.1"/>
    <property type="molecule type" value="Genomic_DNA"/>
</dbReference>
<dbReference type="AlphaFoldDB" id="A0AA86NUV1"/>
<evidence type="ECO:0000256" key="1">
    <source>
        <dbReference type="SAM" id="Coils"/>
    </source>
</evidence>
<evidence type="ECO:0000313" key="7">
    <source>
        <dbReference type="Proteomes" id="UP001642409"/>
    </source>
</evidence>
<organism evidence="3">
    <name type="scientific">Hexamita inflata</name>
    <dbReference type="NCBI Taxonomy" id="28002"/>
    <lineage>
        <taxon>Eukaryota</taxon>
        <taxon>Metamonada</taxon>
        <taxon>Diplomonadida</taxon>
        <taxon>Hexamitidae</taxon>
        <taxon>Hexamitinae</taxon>
        <taxon>Hexamita</taxon>
    </lineage>
</organism>
<keyword evidence="2" id="KW-1133">Transmembrane helix</keyword>
<reference evidence="3" key="1">
    <citation type="submission" date="2023-06" db="EMBL/GenBank/DDBJ databases">
        <authorList>
            <person name="Kurt Z."/>
        </authorList>
    </citation>
    <scope>NUCLEOTIDE SEQUENCE</scope>
</reference>
<dbReference type="EMBL" id="CATOUU010000959">
    <property type="protein sequence ID" value="CAI9962619.1"/>
    <property type="molecule type" value="Genomic_DNA"/>
</dbReference>
<reference evidence="5 7" key="2">
    <citation type="submission" date="2024-07" db="EMBL/GenBank/DDBJ databases">
        <authorList>
            <person name="Akdeniz Z."/>
        </authorList>
    </citation>
    <scope>NUCLEOTIDE SEQUENCE [LARGE SCALE GENOMIC DNA]</scope>
</reference>
<evidence type="ECO:0000313" key="5">
    <source>
        <dbReference type="EMBL" id="CAL6029944.1"/>
    </source>
</evidence>
<keyword evidence="2" id="KW-0472">Membrane</keyword>
<name>A0AA86NUV1_9EUKA</name>